<evidence type="ECO:0000313" key="4">
    <source>
        <dbReference type="EMBL" id="KAF7774178.1"/>
    </source>
</evidence>
<sequence>MSMADQTTLCIHKLENQLSNLATLTQLLDGELDILASKKGEGLKEAAREKLTLLTAIQKLDKELATFPSEIYQQDAVKDLTASIKTLLLECKTKNDVNAKAAHQAQLSVRQLKEILIGSPSSITYGQDGSVVADNSELVKDIKA</sequence>
<dbReference type="Pfam" id="PF05130">
    <property type="entry name" value="FlgN"/>
    <property type="match status" value="1"/>
</dbReference>
<comment type="function">
    <text evidence="1">Required for the efficient initiation of filament assembly.</text>
</comment>
<organism evidence="4 5">
    <name type="scientific">Pseudoalteromonas citrea</name>
    <dbReference type="NCBI Taxonomy" id="43655"/>
    <lineage>
        <taxon>Bacteria</taxon>
        <taxon>Pseudomonadati</taxon>
        <taxon>Pseudomonadota</taxon>
        <taxon>Gammaproteobacteria</taxon>
        <taxon>Alteromonadales</taxon>
        <taxon>Pseudoalteromonadaceae</taxon>
        <taxon>Pseudoalteromonas</taxon>
    </lineage>
</organism>
<accession>A0AAD4AKT9</accession>
<proteinExistence type="inferred from homology"/>
<dbReference type="Gene3D" id="1.20.58.300">
    <property type="entry name" value="FlgN-like"/>
    <property type="match status" value="1"/>
</dbReference>
<dbReference type="Proteomes" id="UP000016487">
    <property type="component" value="Unassembled WGS sequence"/>
</dbReference>
<keyword evidence="4" id="KW-0966">Cell projection</keyword>
<dbReference type="SUPFAM" id="SSF140566">
    <property type="entry name" value="FlgN-like"/>
    <property type="match status" value="1"/>
</dbReference>
<evidence type="ECO:0000256" key="3">
    <source>
        <dbReference type="ARBA" id="ARBA00022795"/>
    </source>
</evidence>
<dbReference type="AlphaFoldDB" id="A0AAD4AKT9"/>
<keyword evidence="3" id="KW-1005">Bacterial flagellum biogenesis</keyword>
<reference evidence="4" key="2">
    <citation type="submission" date="2015-03" db="EMBL/GenBank/DDBJ databases">
        <title>Genome sequence of Pseudoalteromonas citrea.</title>
        <authorList>
            <person name="Xie B.-B."/>
            <person name="Rong J.-C."/>
            <person name="Qin Q.-L."/>
            <person name="Zhang Y.-Z."/>
        </authorList>
    </citation>
    <scope>NUCLEOTIDE SEQUENCE</scope>
    <source>
        <strain evidence="4">DSM 8771</strain>
    </source>
</reference>
<keyword evidence="4" id="KW-0969">Cilium</keyword>
<keyword evidence="4" id="KW-0282">Flagellum</keyword>
<evidence type="ECO:0000313" key="5">
    <source>
        <dbReference type="Proteomes" id="UP000016487"/>
    </source>
</evidence>
<dbReference type="GO" id="GO:0044780">
    <property type="term" value="P:bacterial-type flagellum assembly"/>
    <property type="evidence" value="ECO:0007669"/>
    <property type="project" value="InterPro"/>
</dbReference>
<dbReference type="EMBL" id="AHBZ03000014">
    <property type="protein sequence ID" value="KAF7774178.1"/>
    <property type="molecule type" value="Genomic_DNA"/>
</dbReference>
<gene>
    <name evidence="4" type="primary">flgN</name>
    <name evidence="4" type="ORF">PCIT_a0578</name>
</gene>
<reference evidence="4" key="1">
    <citation type="journal article" date="2012" name="J. Bacteriol.">
        <title>Genome sequences of type strains of seven species of the marine bacterium Pseudoalteromonas.</title>
        <authorList>
            <person name="Xie B.B."/>
            <person name="Shu Y.L."/>
            <person name="Qin Q.L."/>
            <person name="Rong J.C."/>
            <person name="Zhang X.Y."/>
            <person name="Chen X.L."/>
            <person name="Shi M."/>
            <person name="He H.L."/>
            <person name="Zhou B.C."/>
            <person name="Zhang Y.Z."/>
        </authorList>
    </citation>
    <scope>NUCLEOTIDE SEQUENCE</scope>
    <source>
        <strain evidence="4">DSM 8771</strain>
    </source>
</reference>
<comment type="caution">
    <text evidence="4">The sequence shown here is derived from an EMBL/GenBank/DDBJ whole genome shotgun (WGS) entry which is preliminary data.</text>
</comment>
<dbReference type="InterPro" id="IPR007809">
    <property type="entry name" value="FlgN-like"/>
</dbReference>
<evidence type="ECO:0000256" key="2">
    <source>
        <dbReference type="ARBA" id="ARBA00007703"/>
    </source>
</evidence>
<protein>
    <submittedName>
        <fullName evidence="4">Flagella synthesis protein FlgN</fullName>
    </submittedName>
</protein>
<name>A0AAD4AKT9_9GAMM</name>
<dbReference type="InterPro" id="IPR036679">
    <property type="entry name" value="FlgN-like_sf"/>
</dbReference>
<comment type="similarity">
    <text evidence="2">Belongs to the FlgN family.</text>
</comment>
<evidence type="ECO:0000256" key="1">
    <source>
        <dbReference type="ARBA" id="ARBA00002397"/>
    </source>
</evidence>